<dbReference type="Gene3D" id="2.60.40.1140">
    <property type="entry name" value="Collagen-binding surface protein Cna, B-type domain"/>
    <property type="match status" value="3"/>
</dbReference>
<name>E6MDL0_9FIRM</name>
<proteinExistence type="predicted"/>
<keyword evidence="1" id="KW-0732">Signal</keyword>
<dbReference type="Gene3D" id="3.40.50.410">
    <property type="entry name" value="von Willebrand factor, type A domain"/>
    <property type="match status" value="1"/>
</dbReference>
<dbReference type="STRING" id="887929.HMP0721_0092"/>
<dbReference type="Pfam" id="PF05738">
    <property type="entry name" value="Cna_B"/>
    <property type="match status" value="1"/>
</dbReference>
<feature type="signal peptide" evidence="1">
    <location>
        <begin position="1"/>
        <end position="31"/>
    </location>
</feature>
<keyword evidence="4" id="KW-1185">Reference proteome</keyword>
<dbReference type="SUPFAM" id="SSF49478">
    <property type="entry name" value="Cna protein B-type domain"/>
    <property type="match status" value="1"/>
</dbReference>
<dbReference type="SUPFAM" id="SSF53300">
    <property type="entry name" value="vWA-like"/>
    <property type="match status" value="1"/>
</dbReference>
<feature type="chain" id="PRO_5003208373" evidence="1">
    <location>
        <begin position="32"/>
        <end position="969"/>
    </location>
</feature>
<evidence type="ECO:0000313" key="4">
    <source>
        <dbReference type="Proteomes" id="UP000004754"/>
    </source>
</evidence>
<evidence type="ECO:0000259" key="2">
    <source>
        <dbReference type="PROSITE" id="PS50234"/>
    </source>
</evidence>
<dbReference type="OrthoDB" id="1768994at2"/>
<evidence type="ECO:0000256" key="1">
    <source>
        <dbReference type="SAM" id="SignalP"/>
    </source>
</evidence>
<dbReference type="Pfam" id="PF13519">
    <property type="entry name" value="VWA_2"/>
    <property type="match status" value="1"/>
</dbReference>
<accession>E6MDL0</accession>
<dbReference type="CDD" id="cd00198">
    <property type="entry name" value="vWFA"/>
    <property type="match status" value="1"/>
</dbReference>
<dbReference type="InterPro" id="IPR055384">
    <property type="entry name" value="DUF7604"/>
</dbReference>
<dbReference type="Pfam" id="PF24558">
    <property type="entry name" value="DUF7604"/>
    <property type="match status" value="1"/>
</dbReference>
<dbReference type="PROSITE" id="PS50234">
    <property type="entry name" value="VWFA"/>
    <property type="match status" value="1"/>
</dbReference>
<dbReference type="EMBL" id="AEQN01000004">
    <property type="protein sequence ID" value="EFV02810.1"/>
    <property type="molecule type" value="Genomic_DNA"/>
</dbReference>
<protein>
    <submittedName>
        <fullName evidence="3">von Willebrand factor type A domain protein</fullName>
    </submittedName>
</protein>
<dbReference type="SMART" id="SM00327">
    <property type="entry name" value="VWA"/>
    <property type="match status" value="1"/>
</dbReference>
<gene>
    <name evidence="3" type="ORF">HMP0721_0092</name>
</gene>
<dbReference type="AlphaFoldDB" id="E6MDL0"/>
<dbReference type="InterPro" id="IPR008454">
    <property type="entry name" value="Collagen-bd_Cna-like_B-typ_dom"/>
</dbReference>
<organism evidence="3 4">
    <name type="scientific">Pseudoramibacter alactolyticus ATCC 23263</name>
    <dbReference type="NCBI Taxonomy" id="887929"/>
    <lineage>
        <taxon>Bacteria</taxon>
        <taxon>Bacillati</taxon>
        <taxon>Bacillota</taxon>
        <taxon>Clostridia</taxon>
        <taxon>Eubacteriales</taxon>
        <taxon>Eubacteriaceae</taxon>
        <taxon>Pseudoramibacter</taxon>
    </lineage>
</organism>
<feature type="domain" description="VWFA" evidence="2">
    <location>
        <begin position="140"/>
        <end position="358"/>
    </location>
</feature>
<dbReference type="InterPro" id="IPR002035">
    <property type="entry name" value="VWF_A"/>
</dbReference>
<dbReference type="InterPro" id="IPR055382">
    <property type="entry name" value="DUF7601"/>
</dbReference>
<dbReference type="Pfam" id="PF24547">
    <property type="entry name" value="DUF7601"/>
    <property type="match status" value="2"/>
</dbReference>
<evidence type="ECO:0000313" key="3">
    <source>
        <dbReference type="EMBL" id="EFV02810.1"/>
    </source>
</evidence>
<sequence>MERMKRRRWLWLGVLIALLGLAALLPSGVLAAENTATPPKFEKKLEPNGDGTYKLSLSVTGTASSTSESSKADVVIVFDISNSMDEETNTYVEYATGRYGSVSSDAPTGSSTRRRLYRRSTNNWGYYQYTEITNDTTSGTVYYLGDNYQYHEYTGKRYSQKTRLDVAKSATNTMIDQLLANNATNPGSVRISLVSFDTFASDATAWSTSSENLHSIVNGYKTPQSSHLGGHRGGTNWEDALQKADGTQPRADAQKHVIFVSDGNPTFRISSINGNPDDQYNDVHGHGDDDYYHSHPNYNYDAAKDDAKKIVDGGAAFYTVGTFGDAARMQNLATEAGASDNYYKADDEAALKAAFKNIVASITHSMGYKNVTLKDGLTSLTSSAFVHGKPGDFKYTKNGAAWTPPDAQKARVNGNQVTWDLGDMELEDGVTYTLSFTVWPSQEAYDLVADLNNGVKTYDSLSADEKSQIVKDGDRYSLKTNTDTGNGITFTQIETRTTNVLPKGATPNPDGSYSHDGFTYKKNADGTWTGTKQANGSGNFTNPKPVPLTGTKIKVKKIWTDNLDPDRPESIKLTLYRDKGQATQTATPIELKNSNSWEKEISIAPGLQTDADGVLEAGHDYIIEEASTGSKYEFNSPTYHPMLNNSATAMIDKNNHNAPLTELKATNIRRGRIEITKKVLPEGTEIPDGTRFKFKLTLTKPGGGTDTNAYAYTVRDKDGHPVSGAGGTVTSGGTIVLEAGQTASIPNLPSGTKYTVEETDLPDSYEHAASDETYEHWIGTAPNMTKKDDDNGHVVEGNTASRVTFTNHAKSFALILRKLVDGNMGDKNKKFKFTLNLTKALAETPSGWTPSGDSMKVFTAELKNGDALSLTLPYGATYTITEDTAAPDGYTTQYAITASGTEPGLADYKQDLTTGKQTLKRGVWITFRNKREVIPASGLKKHPLPAVLALVSGAGLGAALHFRRRRNAA</sequence>
<dbReference type="eggNOG" id="COG2304">
    <property type="taxonomic scope" value="Bacteria"/>
</dbReference>
<dbReference type="InterPro" id="IPR036465">
    <property type="entry name" value="vWFA_dom_sf"/>
</dbReference>
<dbReference type="HOGENOM" id="CLU_305851_0_0_9"/>
<dbReference type="Proteomes" id="UP000004754">
    <property type="component" value="Unassembled WGS sequence"/>
</dbReference>
<dbReference type="RefSeq" id="WP_006597510.1">
    <property type="nucleotide sequence ID" value="NZ_GL622359.1"/>
</dbReference>
<comment type="caution">
    <text evidence="3">The sequence shown here is derived from an EMBL/GenBank/DDBJ whole genome shotgun (WGS) entry which is preliminary data.</text>
</comment>
<reference evidence="3 4" key="1">
    <citation type="submission" date="2010-12" db="EMBL/GenBank/DDBJ databases">
        <authorList>
            <person name="Muzny D."/>
            <person name="Qin X."/>
            <person name="Deng J."/>
            <person name="Jiang H."/>
            <person name="Liu Y."/>
            <person name="Qu J."/>
            <person name="Song X.-Z."/>
            <person name="Zhang L."/>
            <person name="Thornton R."/>
            <person name="Coyle M."/>
            <person name="Francisco L."/>
            <person name="Jackson L."/>
            <person name="Javaid M."/>
            <person name="Korchina V."/>
            <person name="Kovar C."/>
            <person name="Mata R."/>
            <person name="Mathew T."/>
            <person name="Ngo R."/>
            <person name="Nguyen L."/>
            <person name="Nguyen N."/>
            <person name="Okwuonu G."/>
            <person name="Ongeri F."/>
            <person name="Pham C."/>
            <person name="Simmons D."/>
            <person name="Wilczek-Boney K."/>
            <person name="Hale W."/>
            <person name="Jakkamsetti A."/>
            <person name="Pham P."/>
            <person name="Ruth R."/>
            <person name="San Lucas F."/>
            <person name="Warren J."/>
            <person name="Zhang J."/>
            <person name="Zhao Z."/>
            <person name="Zhou C."/>
            <person name="Zhu D."/>
            <person name="Lee S."/>
            <person name="Bess C."/>
            <person name="Blankenburg K."/>
            <person name="Forbes L."/>
            <person name="Fu Q."/>
            <person name="Gubbala S."/>
            <person name="Hirani K."/>
            <person name="Jayaseelan J.C."/>
            <person name="Lara F."/>
            <person name="Munidasa M."/>
            <person name="Palculict T."/>
            <person name="Patil S."/>
            <person name="Pu L.-L."/>
            <person name="Saada N."/>
            <person name="Tang L."/>
            <person name="Weissenberger G."/>
            <person name="Zhu Y."/>
            <person name="Hemphill L."/>
            <person name="Shang Y."/>
            <person name="Youmans B."/>
            <person name="Ayvaz T."/>
            <person name="Ross M."/>
            <person name="Santibanez J."/>
            <person name="Aqrawi P."/>
            <person name="Gross S."/>
            <person name="Joshi V."/>
            <person name="Fowler G."/>
            <person name="Nazareth L."/>
            <person name="Reid J."/>
            <person name="Worley K."/>
            <person name="Petrosino J."/>
            <person name="Highlander S."/>
            <person name="Gibbs R."/>
        </authorList>
    </citation>
    <scope>NUCLEOTIDE SEQUENCE [LARGE SCALE GENOMIC DNA]</scope>
    <source>
        <strain evidence="3 4">ATCC 23263</strain>
    </source>
</reference>